<reference evidence="2" key="1">
    <citation type="journal article" date="2021" name="Proc. Natl. Acad. Sci. U.S.A.">
        <title>A Catalog of Tens of Thousands of Viruses from Human Metagenomes Reveals Hidden Associations with Chronic Diseases.</title>
        <authorList>
            <person name="Tisza M.J."/>
            <person name="Buck C.B."/>
        </authorList>
    </citation>
    <scope>NUCLEOTIDE SEQUENCE</scope>
    <source>
        <strain evidence="2">CtZkC8</strain>
    </source>
</reference>
<evidence type="ECO:0000313" key="2">
    <source>
        <dbReference type="EMBL" id="DAF91892.1"/>
    </source>
</evidence>
<evidence type="ECO:0000256" key="1">
    <source>
        <dbReference type="SAM" id="Coils"/>
    </source>
</evidence>
<feature type="coiled-coil region" evidence="1">
    <location>
        <begin position="28"/>
        <end position="134"/>
    </location>
</feature>
<protein>
    <submittedName>
        <fullName evidence="2">Uncharacterized protein</fullName>
    </submittedName>
</protein>
<keyword evidence="1" id="KW-0175">Coiled coil</keyword>
<organism evidence="2">
    <name type="scientific">Podoviridae sp. ctZkC8</name>
    <dbReference type="NCBI Taxonomy" id="2825259"/>
    <lineage>
        <taxon>Viruses</taxon>
        <taxon>Duplodnaviria</taxon>
        <taxon>Heunggongvirae</taxon>
        <taxon>Uroviricota</taxon>
        <taxon>Caudoviricetes</taxon>
    </lineage>
</organism>
<proteinExistence type="predicted"/>
<dbReference type="EMBL" id="BK016062">
    <property type="protein sequence ID" value="DAF91892.1"/>
    <property type="molecule type" value="Genomic_DNA"/>
</dbReference>
<accession>A0A8S5UBQ6</accession>
<sequence length="148" mass="17642">MAKETKKPASEVVTVTEENVLDQIKNGNLLKETNVKAALEEIEKQKDEKQKKEAMNMICVAKYQNSKALLELRARRREEKNTKEFLTETKNILDEVLGGKITPTDYNKKRDDLREEFRKKNRESDKQLSEEMQELRESFEGRWQYWWD</sequence>
<name>A0A8S5UBQ6_9CAUD</name>